<reference evidence="1" key="1">
    <citation type="submission" date="2019-10" db="EMBL/GenBank/DDBJ databases">
        <authorList>
            <consortium name="DOE Joint Genome Institute"/>
            <person name="Kuo A."/>
            <person name="Miyauchi S."/>
            <person name="Kiss E."/>
            <person name="Drula E."/>
            <person name="Kohler A."/>
            <person name="Sanchez-Garcia M."/>
            <person name="Andreopoulos B."/>
            <person name="Barry K.W."/>
            <person name="Bonito G."/>
            <person name="Buee M."/>
            <person name="Carver A."/>
            <person name="Chen C."/>
            <person name="Cichocki N."/>
            <person name="Clum A."/>
            <person name="Culley D."/>
            <person name="Crous P.W."/>
            <person name="Fauchery L."/>
            <person name="Girlanda M."/>
            <person name="Hayes R."/>
            <person name="Keri Z."/>
            <person name="Labutti K."/>
            <person name="Lipzen A."/>
            <person name="Lombard V."/>
            <person name="Magnuson J."/>
            <person name="Maillard F."/>
            <person name="Morin E."/>
            <person name="Murat C."/>
            <person name="Nolan M."/>
            <person name="Ohm R."/>
            <person name="Pangilinan J."/>
            <person name="Pereira M."/>
            <person name="Perotto S."/>
            <person name="Peter M."/>
            <person name="Riley R."/>
            <person name="Sitrit Y."/>
            <person name="Stielow B."/>
            <person name="Szollosi G."/>
            <person name="Zifcakova L."/>
            <person name="Stursova M."/>
            <person name="Spatafora J.W."/>
            <person name="Tedersoo L."/>
            <person name="Vaario L.-M."/>
            <person name="Yamada A."/>
            <person name="Yan M."/>
            <person name="Wang P."/>
            <person name="Xu J."/>
            <person name="Bruns T."/>
            <person name="Baldrian P."/>
            <person name="Vilgalys R."/>
            <person name="Henrissat B."/>
            <person name="Grigoriev I.V."/>
            <person name="Hibbett D."/>
            <person name="Nagy L.G."/>
            <person name="Martin F.M."/>
        </authorList>
    </citation>
    <scope>NUCLEOTIDE SEQUENCE</scope>
    <source>
        <strain evidence="1">P2</strain>
    </source>
</reference>
<dbReference type="Proteomes" id="UP000886501">
    <property type="component" value="Unassembled WGS sequence"/>
</dbReference>
<evidence type="ECO:0000313" key="1">
    <source>
        <dbReference type="EMBL" id="KAF9644491.1"/>
    </source>
</evidence>
<evidence type="ECO:0000313" key="2">
    <source>
        <dbReference type="Proteomes" id="UP000886501"/>
    </source>
</evidence>
<proteinExistence type="predicted"/>
<sequence>LFEKVWDNGIRLSSWLVDLLNCSPSETEPLVAVQVRDAPLLYPYNMIELG</sequence>
<accession>A0ACB6Z5Q5</accession>
<feature type="non-terminal residue" evidence="1">
    <location>
        <position position="1"/>
    </location>
</feature>
<gene>
    <name evidence="1" type="ORF">BDM02DRAFT_3102847</name>
</gene>
<comment type="caution">
    <text evidence="1">The sequence shown here is derived from an EMBL/GenBank/DDBJ whole genome shotgun (WGS) entry which is preliminary data.</text>
</comment>
<dbReference type="EMBL" id="MU118136">
    <property type="protein sequence ID" value="KAF9644491.1"/>
    <property type="molecule type" value="Genomic_DNA"/>
</dbReference>
<organism evidence="1 2">
    <name type="scientific">Thelephora ganbajun</name>
    <name type="common">Ganba fungus</name>
    <dbReference type="NCBI Taxonomy" id="370292"/>
    <lineage>
        <taxon>Eukaryota</taxon>
        <taxon>Fungi</taxon>
        <taxon>Dikarya</taxon>
        <taxon>Basidiomycota</taxon>
        <taxon>Agaricomycotina</taxon>
        <taxon>Agaricomycetes</taxon>
        <taxon>Thelephorales</taxon>
        <taxon>Thelephoraceae</taxon>
        <taxon>Thelephora</taxon>
    </lineage>
</organism>
<reference evidence="1" key="2">
    <citation type="journal article" date="2020" name="Nat. Commun.">
        <title>Large-scale genome sequencing of mycorrhizal fungi provides insights into the early evolution of symbiotic traits.</title>
        <authorList>
            <person name="Miyauchi S."/>
            <person name="Kiss E."/>
            <person name="Kuo A."/>
            <person name="Drula E."/>
            <person name="Kohler A."/>
            <person name="Sanchez-Garcia M."/>
            <person name="Morin E."/>
            <person name="Andreopoulos B."/>
            <person name="Barry K.W."/>
            <person name="Bonito G."/>
            <person name="Buee M."/>
            <person name="Carver A."/>
            <person name="Chen C."/>
            <person name="Cichocki N."/>
            <person name="Clum A."/>
            <person name="Culley D."/>
            <person name="Crous P.W."/>
            <person name="Fauchery L."/>
            <person name="Girlanda M."/>
            <person name="Hayes R.D."/>
            <person name="Keri Z."/>
            <person name="LaButti K."/>
            <person name="Lipzen A."/>
            <person name="Lombard V."/>
            <person name="Magnuson J."/>
            <person name="Maillard F."/>
            <person name="Murat C."/>
            <person name="Nolan M."/>
            <person name="Ohm R.A."/>
            <person name="Pangilinan J."/>
            <person name="Pereira M.F."/>
            <person name="Perotto S."/>
            <person name="Peter M."/>
            <person name="Pfister S."/>
            <person name="Riley R."/>
            <person name="Sitrit Y."/>
            <person name="Stielow J.B."/>
            <person name="Szollosi G."/>
            <person name="Zifcakova L."/>
            <person name="Stursova M."/>
            <person name="Spatafora J.W."/>
            <person name="Tedersoo L."/>
            <person name="Vaario L.M."/>
            <person name="Yamada A."/>
            <person name="Yan M."/>
            <person name="Wang P."/>
            <person name="Xu J."/>
            <person name="Bruns T."/>
            <person name="Baldrian P."/>
            <person name="Vilgalys R."/>
            <person name="Dunand C."/>
            <person name="Henrissat B."/>
            <person name="Grigoriev I.V."/>
            <person name="Hibbett D."/>
            <person name="Nagy L.G."/>
            <person name="Martin F.M."/>
        </authorList>
    </citation>
    <scope>NUCLEOTIDE SEQUENCE</scope>
    <source>
        <strain evidence="1">P2</strain>
    </source>
</reference>
<keyword evidence="2" id="KW-1185">Reference proteome</keyword>
<name>A0ACB6Z5Q5_THEGA</name>
<protein>
    <submittedName>
        <fullName evidence="1">Uncharacterized protein</fullName>
    </submittedName>
</protein>